<name>A0ABT9IJC6_9MICC</name>
<keyword evidence="1" id="KW-0805">Transcription regulation</keyword>
<dbReference type="EMBL" id="JAVALS010000001">
    <property type="protein sequence ID" value="MDP5225704.1"/>
    <property type="molecule type" value="Genomic_DNA"/>
</dbReference>
<dbReference type="Gene3D" id="1.10.357.10">
    <property type="entry name" value="Tetracycline Repressor, domain 2"/>
    <property type="match status" value="1"/>
</dbReference>
<comment type="caution">
    <text evidence="6">The sequence shown here is derived from an EMBL/GenBank/DDBJ whole genome shotgun (WGS) entry which is preliminary data.</text>
</comment>
<dbReference type="InterPro" id="IPR009057">
    <property type="entry name" value="Homeodomain-like_sf"/>
</dbReference>
<gene>
    <name evidence="6" type="ORF">Q9R02_00860</name>
</gene>
<dbReference type="Proteomes" id="UP001232725">
    <property type="component" value="Unassembled WGS sequence"/>
</dbReference>
<evidence type="ECO:0000256" key="4">
    <source>
        <dbReference type="PROSITE-ProRule" id="PRU00335"/>
    </source>
</evidence>
<keyword evidence="3" id="KW-0804">Transcription</keyword>
<dbReference type="SUPFAM" id="SSF46689">
    <property type="entry name" value="Homeodomain-like"/>
    <property type="match status" value="1"/>
</dbReference>
<dbReference type="RefSeq" id="WP_305994746.1">
    <property type="nucleotide sequence ID" value="NZ_JAVALS010000001.1"/>
</dbReference>
<evidence type="ECO:0000313" key="7">
    <source>
        <dbReference type="Proteomes" id="UP001232725"/>
    </source>
</evidence>
<reference evidence="6 7" key="1">
    <citation type="submission" date="2023-08" db="EMBL/GenBank/DDBJ databases">
        <title>Arthrobacter horti sp. nov., isolated from forest soil.</title>
        <authorList>
            <person name="Park M."/>
        </authorList>
    </citation>
    <scope>NUCLEOTIDE SEQUENCE [LARGE SCALE GENOMIC DNA]</scope>
    <source>
        <strain evidence="6 7">YJM1</strain>
    </source>
</reference>
<protein>
    <submittedName>
        <fullName evidence="6">Helix-turn-helix domain-containing protein</fullName>
    </submittedName>
</protein>
<organism evidence="6 7">
    <name type="scientific">Arthrobacter horti</name>
    <dbReference type="NCBI Taxonomy" id="3068273"/>
    <lineage>
        <taxon>Bacteria</taxon>
        <taxon>Bacillati</taxon>
        <taxon>Actinomycetota</taxon>
        <taxon>Actinomycetes</taxon>
        <taxon>Micrococcales</taxon>
        <taxon>Micrococcaceae</taxon>
        <taxon>Arthrobacter</taxon>
    </lineage>
</organism>
<dbReference type="PRINTS" id="PR00455">
    <property type="entry name" value="HTHTETR"/>
</dbReference>
<evidence type="ECO:0000256" key="3">
    <source>
        <dbReference type="ARBA" id="ARBA00023163"/>
    </source>
</evidence>
<feature type="DNA-binding region" description="H-T-H motif" evidence="4">
    <location>
        <begin position="43"/>
        <end position="62"/>
    </location>
</feature>
<dbReference type="InterPro" id="IPR001647">
    <property type="entry name" value="HTH_TetR"/>
</dbReference>
<evidence type="ECO:0000313" key="6">
    <source>
        <dbReference type="EMBL" id="MDP5225704.1"/>
    </source>
</evidence>
<dbReference type="PANTHER" id="PTHR30055:SF234">
    <property type="entry name" value="HTH-TYPE TRANSCRIPTIONAL REGULATOR BETI"/>
    <property type="match status" value="1"/>
</dbReference>
<accession>A0ABT9IJC6</accession>
<evidence type="ECO:0000259" key="5">
    <source>
        <dbReference type="PROSITE" id="PS50977"/>
    </source>
</evidence>
<evidence type="ECO:0000256" key="2">
    <source>
        <dbReference type="ARBA" id="ARBA00023125"/>
    </source>
</evidence>
<dbReference type="Pfam" id="PF00440">
    <property type="entry name" value="TetR_N"/>
    <property type="match status" value="1"/>
</dbReference>
<sequence>MADNVKGRSYVSQARQAQAEATRTRTLAAAAELFLANGYAGTSGRAVAQAAGVSEATVFAVFGSKAGLLLQVIVGRVADDGDFPIRRLEAWEGLGPGGRLERFARIVRRAHERSWRLLAICAAAAESDRKLADAMVRGAERRHGDIAWLLREVFGVPETSLGRVADEVWAVSSVDGYRQLVVDRGRPAEDYEAWLVRVTGALV</sequence>
<dbReference type="PANTHER" id="PTHR30055">
    <property type="entry name" value="HTH-TYPE TRANSCRIPTIONAL REGULATOR RUTR"/>
    <property type="match status" value="1"/>
</dbReference>
<keyword evidence="7" id="KW-1185">Reference proteome</keyword>
<evidence type="ECO:0000256" key="1">
    <source>
        <dbReference type="ARBA" id="ARBA00023015"/>
    </source>
</evidence>
<dbReference type="PROSITE" id="PS50977">
    <property type="entry name" value="HTH_TETR_2"/>
    <property type="match status" value="1"/>
</dbReference>
<proteinExistence type="predicted"/>
<feature type="domain" description="HTH tetR-type" evidence="5">
    <location>
        <begin position="20"/>
        <end position="80"/>
    </location>
</feature>
<keyword evidence="2 4" id="KW-0238">DNA-binding</keyword>
<dbReference type="InterPro" id="IPR050109">
    <property type="entry name" value="HTH-type_TetR-like_transc_reg"/>
</dbReference>